<reference evidence="2" key="1">
    <citation type="journal article" date="2019" name="Int. J. Syst. Evol. Microbiol.">
        <title>The Global Catalogue of Microorganisms (GCM) 10K type strain sequencing project: providing services to taxonomists for standard genome sequencing and annotation.</title>
        <authorList>
            <consortium name="The Broad Institute Genomics Platform"/>
            <consortium name="The Broad Institute Genome Sequencing Center for Infectious Disease"/>
            <person name="Wu L."/>
            <person name="Ma J."/>
        </authorList>
    </citation>
    <scope>NUCLEOTIDE SEQUENCE [LARGE SCALE GENOMIC DNA]</scope>
    <source>
        <strain evidence="2">CCUG 63369</strain>
    </source>
</reference>
<evidence type="ECO:0000313" key="2">
    <source>
        <dbReference type="Proteomes" id="UP001596956"/>
    </source>
</evidence>
<dbReference type="Proteomes" id="UP001596956">
    <property type="component" value="Unassembled WGS sequence"/>
</dbReference>
<keyword evidence="2" id="KW-1185">Reference proteome</keyword>
<keyword evidence="1" id="KW-0808">Transferase</keyword>
<keyword evidence="1" id="KW-0489">Methyltransferase</keyword>
<organism evidence="1 2">
    <name type="scientific">Streptomonospora algeriensis</name>
    <dbReference type="NCBI Taxonomy" id="995084"/>
    <lineage>
        <taxon>Bacteria</taxon>
        <taxon>Bacillati</taxon>
        <taxon>Actinomycetota</taxon>
        <taxon>Actinomycetes</taxon>
        <taxon>Streptosporangiales</taxon>
        <taxon>Nocardiopsidaceae</taxon>
        <taxon>Streptomonospora</taxon>
    </lineage>
</organism>
<dbReference type="GO" id="GO:0032259">
    <property type="term" value="P:methylation"/>
    <property type="evidence" value="ECO:0007669"/>
    <property type="project" value="UniProtKB-KW"/>
</dbReference>
<accession>A0ABW3B9K8</accession>
<proteinExistence type="predicted"/>
<dbReference type="GO" id="GO:0008168">
    <property type="term" value="F:methyltransferase activity"/>
    <property type="evidence" value="ECO:0007669"/>
    <property type="project" value="UniProtKB-KW"/>
</dbReference>
<feature type="non-terminal residue" evidence="1">
    <location>
        <position position="1"/>
    </location>
</feature>
<protein>
    <submittedName>
        <fullName evidence="1">SAM-dependent methyltransferase</fullName>
    </submittedName>
</protein>
<evidence type="ECO:0000313" key="1">
    <source>
        <dbReference type="EMBL" id="MFD0799913.1"/>
    </source>
</evidence>
<name>A0ABW3B9K8_9ACTN</name>
<dbReference type="SUPFAM" id="SSF53335">
    <property type="entry name" value="S-adenosyl-L-methionine-dependent methyltransferases"/>
    <property type="match status" value="1"/>
</dbReference>
<dbReference type="InterPro" id="IPR029063">
    <property type="entry name" value="SAM-dependent_MTases_sf"/>
</dbReference>
<sequence length="119" mass="12624">LAGRIEWLQADLGTQPPKEDFDLVCSHYVHAAAGPAALLENLAAAVAPGGTLLMVGHHPDDAHHAQDPGAHFTAEQAAAGLEPDRWEVLTAETATREAAHGRNGPIVLTDTVLCARRRR</sequence>
<comment type="caution">
    <text evidence="1">The sequence shown here is derived from an EMBL/GenBank/DDBJ whole genome shotgun (WGS) entry which is preliminary data.</text>
</comment>
<dbReference type="EMBL" id="JBHTHR010000009">
    <property type="protein sequence ID" value="MFD0799913.1"/>
    <property type="molecule type" value="Genomic_DNA"/>
</dbReference>
<dbReference type="Gene3D" id="3.40.50.150">
    <property type="entry name" value="Vaccinia Virus protein VP39"/>
    <property type="match status" value="1"/>
</dbReference>
<gene>
    <name evidence="1" type="ORF">ACFQZU_01070</name>
</gene>